<dbReference type="Proteomes" id="UP000031366">
    <property type="component" value="Unassembled WGS sequence"/>
</dbReference>
<evidence type="ECO:0000256" key="3">
    <source>
        <dbReference type="ARBA" id="ARBA00022741"/>
    </source>
</evidence>
<dbReference type="InterPro" id="IPR047641">
    <property type="entry name" value="ABC_transpr_MalK/UgpC-like"/>
</dbReference>
<dbReference type="Gene3D" id="3.40.50.300">
    <property type="entry name" value="P-loop containing nucleotide triphosphate hydrolases"/>
    <property type="match status" value="1"/>
</dbReference>
<evidence type="ECO:0000256" key="4">
    <source>
        <dbReference type="ARBA" id="ARBA00022840"/>
    </source>
</evidence>
<dbReference type="GO" id="GO:0016887">
    <property type="term" value="F:ATP hydrolysis activity"/>
    <property type="evidence" value="ECO:0007669"/>
    <property type="project" value="InterPro"/>
</dbReference>
<organism evidence="7 8">
    <name type="scientific">Clostridium argentinense CDC 2741</name>
    <dbReference type="NCBI Taxonomy" id="1418104"/>
    <lineage>
        <taxon>Bacteria</taxon>
        <taxon>Bacillati</taxon>
        <taxon>Bacillota</taxon>
        <taxon>Clostridia</taxon>
        <taxon>Eubacteriales</taxon>
        <taxon>Clostridiaceae</taxon>
        <taxon>Clostridium</taxon>
    </lineage>
</organism>
<dbReference type="FunFam" id="3.40.50.300:FF:000042">
    <property type="entry name" value="Maltose/maltodextrin ABC transporter, ATP-binding protein"/>
    <property type="match status" value="1"/>
</dbReference>
<sequence length="336" mass="38161">MKIAINNLAKTYENIKAVDNLSITIEQGEFVTILGPSGCGKSTLLFAISGILEPTKGEIYFNDTKINDVSIEDRNIGMVFQNYSLYPHMTIAENLMFPLKMKGIKKKQALEKAKEISKLIHVEELLNRKPKELSGGQQQRVTIGRAIIKEPAVLLMDEPFSNLDEALRVEMREEIKSLQKKTGITTLFVTHDQEEALSISDKILLMNQGKCIQYSTPKELYDNPNSIFSASFIGNPKINLLEKDDYITNIIKKDKNLNEGIIAIRPEDIEVRKIEENINKNNLQGIIEDVQPMGKDIYLKVRVGESLLRIITTKHASFLYKDKVVLNFNKIHNLKE</sequence>
<keyword evidence="2" id="KW-1003">Cell membrane</keyword>
<dbReference type="GO" id="GO:0015408">
    <property type="term" value="F:ABC-type ferric iron transporter activity"/>
    <property type="evidence" value="ECO:0007669"/>
    <property type="project" value="InterPro"/>
</dbReference>
<comment type="caution">
    <text evidence="7">The sequence shown here is derived from an EMBL/GenBank/DDBJ whole genome shotgun (WGS) entry which is preliminary data.</text>
</comment>
<dbReference type="AlphaFoldDB" id="A0A0C1TUL1"/>
<evidence type="ECO:0000256" key="5">
    <source>
        <dbReference type="ARBA" id="ARBA00023136"/>
    </source>
</evidence>
<dbReference type="CDD" id="cd03259">
    <property type="entry name" value="ABC_Carb_Solutes_like"/>
    <property type="match status" value="1"/>
</dbReference>
<dbReference type="SUPFAM" id="SSF50331">
    <property type="entry name" value="MOP-like"/>
    <property type="match status" value="1"/>
</dbReference>
<keyword evidence="8" id="KW-1185">Reference proteome</keyword>
<gene>
    <name evidence="7" type="ORF">U732_645</name>
</gene>
<dbReference type="GO" id="GO:0005524">
    <property type="term" value="F:ATP binding"/>
    <property type="evidence" value="ECO:0007669"/>
    <property type="project" value="UniProtKB-KW"/>
</dbReference>
<dbReference type="PANTHER" id="PTHR43875">
    <property type="entry name" value="MALTODEXTRIN IMPORT ATP-BINDING PROTEIN MSMX"/>
    <property type="match status" value="1"/>
</dbReference>
<keyword evidence="4" id="KW-0067">ATP-binding</keyword>
<dbReference type="PROSITE" id="PS50893">
    <property type="entry name" value="ABC_TRANSPORTER_2"/>
    <property type="match status" value="1"/>
</dbReference>
<dbReference type="PROSITE" id="PS00211">
    <property type="entry name" value="ABC_TRANSPORTER_1"/>
    <property type="match status" value="1"/>
</dbReference>
<protein>
    <submittedName>
        <fullName evidence="7">ABC transporter family protein</fullName>
    </submittedName>
</protein>
<dbReference type="InterPro" id="IPR003439">
    <property type="entry name" value="ABC_transporter-like_ATP-bd"/>
</dbReference>
<dbReference type="InterPro" id="IPR017871">
    <property type="entry name" value="ABC_transporter-like_CS"/>
</dbReference>
<dbReference type="Pfam" id="PF08402">
    <property type="entry name" value="TOBE_2"/>
    <property type="match status" value="1"/>
</dbReference>
<dbReference type="Pfam" id="PF00005">
    <property type="entry name" value="ABC_tran"/>
    <property type="match status" value="1"/>
</dbReference>
<dbReference type="SMART" id="SM00382">
    <property type="entry name" value="AAA"/>
    <property type="match status" value="1"/>
</dbReference>
<dbReference type="RefSeq" id="WP_039636632.1">
    <property type="nucleotide sequence ID" value="NZ_AYSO01000020.1"/>
</dbReference>
<dbReference type="InterPro" id="IPR008995">
    <property type="entry name" value="Mo/tungstate-bd_C_term_dom"/>
</dbReference>
<evidence type="ECO:0000313" key="8">
    <source>
        <dbReference type="Proteomes" id="UP000031366"/>
    </source>
</evidence>
<dbReference type="InterPro" id="IPR013611">
    <property type="entry name" value="Transp-assoc_OB_typ2"/>
</dbReference>
<dbReference type="SUPFAM" id="SSF52540">
    <property type="entry name" value="P-loop containing nucleoside triphosphate hydrolases"/>
    <property type="match status" value="1"/>
</dbReference>
<dbReference type="STRING" id="29341.RSJ17_06025"/>
<dbReference type="Gene3D" id="2.40.50.100">
    <property type="match status" value="1"/>
</dbReference>
<dbReference type="InterPro" id="IPR027417">
    <property type="entry name" value="P-loop_NTPase"/>
</dbReference>
<dbReference type="OrthoDB" id="9802264at2"/>
<dbReference type="EMBL" id="AYSO01000020">
    <property type="protein sequence ID" value="KIE44449.1"/>
    <property type="molecule type" value="Genomic_DNA"/>
</dbReference>
<keyword evidence="1" id="KW-0813">Transport</keyword>
<keyword evidence="5" id="KW-0472">Membrane</keyword>
<dbReference type="Gene3D" id="2.40.50.140">
    <property type="entry name" value="Nucleic acid-binding proteins"/>
    <property type="match status" value="1"/>
</dbReference>
<evidence type="ECO:0000313" key="7">
    <source>
        <dbReference type="EMBL" id="KIE44449.1"/>
    </source>
</evidence>
<name>A0A0C1TUL1_9CLOT</name>
<feature type="domain" description="ABC transporter" evidence="6">
    <location>
        <begin position="3"/>
        <end position="233"/>
    </location>
</feature>
<dbReference type="InterPro" id="IPR003593">
    <property type="entry name" value="AAA+_ATPase"/>
</dbReference>
<evidence type="ECO:0000259" key="6">
    <source>
        <dbReference type="PROSITE" id="PS50893"/>
    </source>
</evidence>
<proteinExistence type="predicted"/>
<evidence type="ECO:0000256" key="2">
    <source>
        <dbReference type="ARBA" id="ARBA00022475"/>
    </source>
</evidence>
<keyword evidence="3" id="KW-0547">Nucleotide-binding</keyword>
<reference evidence="7 8" key="1">
    <citation type="journal article" date="2015" name="Infect. Genet. Evol.">
        <title>Genomic sequences of six botulinum neurotoxin-producing strains representing three clostridial species illustrate the mobility and diversity of botulinum neurotoxin genes.</title>
        <authorList>
            <person name="Smith T.J."/>
            <person name="Hill K.K."/>
            <person name="Xie G."/>
            <person name="Foley B.T."/>
            <person name="Williamson C.H."/>
            <person name="Foster J.T."/>
            <person name="Johnson S.L."/>
            <person name="Chertkov O."/>
            <person name="Teshima H."/>
            <person name="Gibbons H.S."/>
            <person name="Johnsky L.A."/>
            <person name="Karavis M.A."/>
            <person name="Smith L.A."/>
        </authorList>
    </citation>
    <scope>NUCLEOTIDE SEQUENCE [LARGE SCALE GENOMIC DNA]</scope>
    <source>
        <strain evidence="7 8">CDC 2741</strain>
    </source>
</reference>
<dbReference type="InterPro" id="IPR015853">
    <property type="entry name" value="ABC_transpr_FbpC"/>
</dbReference>
<evidence type="ECO:0000256" key="1">
    <source>
        <dbReference type="ARBA" id="ARBA00022448"/>
    </source>
</evidence>
<accession>A0A0C1TUL1</accession>
<dbReference type="InterPro" id="IPR012340">
    <property type="entry name" value="NA-bd_OB-fold"/>
</dbReference>
<dbReference type="PANTHER" id="PTHR43875:SF1">
    <property type="entry name" value="OSMOPROTECTIVE COMPOUNDS UPTAKE ATP-BINDING PROTEIN GGTA"/>
    <property type="match status" value="1"/>
</dbReference>
<dbReference type="GO" id="GO:0055052">
    <property type="term" value="C:ATP-binding cassette (ABC) transporter complex, substrate-binding subunit-containing"/>
    <property type="evidence" value="ECO:0007669"/>
    <property type="project" value="TreeGrafter"/>
</dbReference>